<dbReference type="VEuPathDB" id="TriTrypDB:LpyrH10_07_1290"/>
<feature type="transmembrane region" description="Helical" evidence="2">
    <location>
        <begin position="396"/>
        <end position="412"/>
    </location>
</feature>
<comment type="caution">
    <text evidence="3">The sequence shown here is derived from an EMBL/GenBank/DDBJ whole genome shotgun (WGS) entry which is preliminary data.</text>
</comment>
<feature type="compositionally biased region" description="Low complexity" evidence="1">
    <location>
        <begin position="357"/>
        <end position="366"/>
    </location>
</feature>
<keyword evidence="2" id="KW-1133">Transmembrane helix</keyword>
<keyword evidence="2" id="KW-0472">Membrane</keyword>
<dbReference type="OMA" id="HAKLMFP"/>
<dbReference type="EMBL" id="LGTL01000007">
    <property type="protein sequence ID" value="KPA80922.1"/>
    <property type="molecule type" value="Genomic_DNA"/>
</dbReference>
<sequence>MLISGAEAAHQPLALSGAVTDDGQSVRQPNLNLTVNGAGSEAATTSFRNIGTVGGGTNSSQRRSNLVLFVKSNDNESDGQSRGGNNNSMPSQQSGGANSSNNSLAGKEDGEEGEQEDALSLAVSTATSGASAVMNAVAGATRKPLLTAAIVLLYFILLDIVLLKENERLNRILRRVRATDNDALVLLSASLVRQRKDAKKELHETLAGNDAPATLERLEMIQHRALALEGVCNRSIARLHMQLMFPGSVDDLSFLIEEHVAYDAQLQQLAADELDWVHTVVSSSVVRMSDNVPAWQRFRLGSRAAAFGASAGSASGDNKERGSSTGEDGEESEADTESNPLQNVYLLRAKEPAGSNGAAAAAAAARRTARSKSKGAQREEEETAAGDVLSLFKNRFFAFVLICVLLAAVLRMG</sequence>
<keyword evidence="4" id="KW-1185">Reference proteome</keyword>
<proteinExistence type="predicted"/>
<reference evidence="3 4" key="1">
    <citation type="submission" date="2015-07" db="EMBL/GenBank/DDBJ databases">
        <title>High-quality genome of monoxenous trypanosomatid Leptomonas pyrrhocoris.</title>
        <authorList>
            <person name="Flegontov P."/>
            <person name="Butenko A."/>
            <person name="Firsov S."/>
            <person name="Vlcek C."/>
            <person name="Logacheva M.D."/>
            <person name="Field M."/>
            <person name="Filatov D."/>
            <person name="Flegontova O."/>
            <person name="Gerasimov E."/>
            <person name="Jackson A.P."/>
            <person name="Kelly S."/>
            <person name="Opperdoes F."/>
            <person name="O'Reilly A."/>
            <person name="Votypka J."/>
            <person name="Yurchenko V."/>
            <person name="Lukes J."/>
        </authorList>
    </citation>
    <scope>NUCLEOTIDE SEQUENCE [LARGE SCALE GENOMIC DNA]</scope>
    <source>
        <strain evidence="3">H10</strain>
    </source>
</reference>
<gene>
    <name evidence="3" type="ORF">ABB37_04322</name>
</gene>
<feature type="compositionally biased region" description="Low complexity" evidence="1">
    <location>
        <begin position="91"/>
        <end position="105"/>
    </location>
</feature>
<feature type="region of interest" description="Disordered" evidence="1">
    <location>
        <begin position="357"/>
        <end position="384"/>
    </location>
</feature>
<evidence type="ECO:0000256" key="1">
    <source>
        <dbReference type="SAM" id="MobiDB-lite"/>
    </source>
</evidence>
<dbReference type="RefSeq" id="XP_015659361.1">
    <property type="nucleotide sequence ID" value="XM_015801960.1"/>
</dbReference>
<dbReference type="OrthoDB" id="265427at2759"/>
<keyword evidence="2" id="KW-0812">Transmembrane</keyword>
<evidence type="ECO:0000256" key="2">
    <source>
        <dbReference type="SAM" id="Phobius"/>
    </source>
</evidence>
<evidence type="ECO:0000313" key="4">
    <source>
        <dbReference type="Proteomes" id="UP000037923"/>
    </source>
</evidence>
<feature type="compositionally biased region" description="Polar residues" evidence="1">
    <location>
        <begin position="78"/>
        <end position="90"/>
    </location>
</feature>
<dbReference type="AlphaFoldDB" id="A0A0N0DVV7"/>
<organism evidence="3 4">
    <name type="scientific">Leptomonas pyrrhocoris</name>
    <name type="common">Firebug parasite</name>
    <dbReference type="NCBI Taxonomy" id="157538"/>
    <lineage>
        <taxon>Eukaryota</taxon>
        <taxon>Discoba</taxon>
        <taxon>Euglenozoa</taxon>
        <taxon>Kinetoplastea</taxon>
        <taxon>Metakinetoplastina</taxon>
        <taxon>Trypanosomatida</taxon>
        <taxon>Trypanosomatidae</taxon>
        <taxon>Leishmaniinae</taxon>
        <taxon>Leptomonas</taxon>
    </lineage>
</organism>
<protein>
    <submittedName>
        <fullName evidence="3">Uncharacterized protein</fullName>
    </submittedName>
</protein>
<feature type="transmembrane region" description="Helical" evidence="2">
    <location>
        <begin position="145"/>
        <end position="163"/>
    </location>
</feature>
<feature type="region of interest" description="Disordered" evidence="1">
    <location>
        <begin position="309"/>
        <end position="340"/>
    </location>
</feature>
<dbReference type="GeneID" id="26904613"/>
<dbReference type="Proteomes" id="UP000037923">
    <property type="component" value="Unassembled WGS sequence"/>
</dbReference>
<evidence type="ECO:0000313" key="3">
    <source>
        <dbReference type="EMBL" id="KPA80922.1"/>
    </source>
</evidence>
<accession>A0A0N0DVV7</accession>
<name>A0A0N0DVV7_LEPPY</name>
<feature type="compositionally biased region" description="Acidic residues" evidence="1">
    <location>
        <begin position="327"/>
        <end position="336"/>
    </location>
</feature>
<feature type="region of interest" description="Disordered" evidence="1">
    <location>
        <begin position="73"/>
        <end position="122"/>
    </location>
</feature>